<protein>
    <recommendedName>
        <fullName evidence="2">Transketolase N-terminal domain-containing protein</fullName>
    </recommendedName>
</protein>
<dbReference type="Gene3D" id="3.40.50.970">
    <property type="match status" value="1"/>
</dbReference>
<gene>
    <name evidence="3" type="ORF">Scep_030242</name>
</gene>
<dbReference type="InterPro" id="IPR005474">
    <property type="entry name" value="Transketolase_N"/>
</dbReference>
<evidence type="ECO:0000256" key="1">
    <source>
        <dbReference type="SAM" id="MobiDB-lite"/>
    </source>
</evidence>
<proteinExistence type="predicted"/>
<feature type="compositionally biased region" description="Basic and acidic residues" evidence="1">
    <location>
        <begin position="17"/>
        <end position="35"/>
    </location>
</feature>
<evidence type="ECO:0000259" key="2">
    <source>
        <dbReference type="Pfam" id="PF00456"/>
    </source>
</evidence>
<evidence type="ECO:0000313" key="4">
    <source>
        <dbReference type="Proteomes" id="UP001419268"/>
    </source>
</evidence>
<feature type="domain" description="Transketolase N-terminal" evidence="2">
    <location>
        <begin position="130"/>
        <end position="161"/>
    </location>
</feature>
<sequence>MSMEGLSHLGVHYTTARDRVDNSDEQDDKRLDEGFRGSYGRRQGLKKQRRQTTMTSDAAMAYGEGFRGSDGKRTTAVQDGYVILKLAGSLCILIFRLEYVVLALAFALKYYSVVEGRTTTIPILDVVLEEDLKQFRQWGSRTPGHPENFETPDVEVTTGLLLFTKYRYAGVVTVEGITDVLEVPASLFVDGNAVIQDSIFAWFLIILADFVKCVAIDLLFC</sequence>
<dbReference type="SUPFAM" id="SSF52518">
    <property type="entry name" value="Thiamin diphosphate-binding fold (THDP-binding)"/>
    <property type="match status" value="1"/>
</dbReference>
<dbReference type="EMBL" id="JBBNAG010000013">
    <property type="protein sequence ID" value="KAK9083771.1"/>
    <property type="molecule type" value="Genomic_DNA"/>
</dbReference>
<organism evidence="3 4">
    <name type="scientific">Stephania cephalantha</name>
    <dbReference type="NCBI Taxonomy" id="152367"/>
    <lineage>
        <taxon>Eukaryota</taxon>
        <taxon>Viridiplantae</taxon>
        <taxon>Streptophyta</taxon>
        <taxon>Embryophyta</taxon>
        <taxon>Tracheophyta</taxon>
        <taxon>Spermatophyta</taxon>
        <taxon>Magnoliopsida</taxon>
        <taxon>Ranunculales</taxon>
        <taxon>Menispermaceae</taxon>
        <taxon>Menispermoideae</taxon>
        <taxon>Cissampelideae</taxon>
        <taxon>Stephania</taxon>
    </lineage>
</organism>
<comment type="caution">
    <text evidence="3">The sequence shown here is derived from an EMBL/GenBank/DDBJ whole genome shotgun (WGS) entry which is preliminary data.</text>
</comment>
<accession>A0AAP0DZD5</accession>
<name>A0AAP0DZD5_9MAGN</name>
<keyword evidence="4" id="KW-1185">Reference proteome</keyword>
<dbReference type="Pfam" id="PF00456">
    <property type="entry name" value="Transketolase_N"/>
    <property type="match status" value="1"/>
</dbReference>
<feature type="region of interest" description="Disordered" evidence="1">
    <location>
        <begin position="17"/>
        <end position="54"/>
    </location>
</feature>
<dbReference type="InterPro" id="IPR029061">
    <property type="entry name" value="THDP-binding"/>
</dbReference>
<dbReference type="AlphaFoldDB" id="A0AAP0DZD5"/>
<dbReference type="Proteomes" id="UP001419268">
    <property type="component" value="Unassembled WGS sequence"/>
</dbReference>
<reference evidence="3 4" key="1">
    <citation type="submission" date="2024-01" db="EMBL/GenBank/DDBJ databases">
        <title>Genome assemblies of Stephania.</title>
        <authorList>
            <person name="Yang L."/>
        </authorList>
    </citation>
    <scope>NUCLEOTIDE SEQUENCE [LARGE SCALE GENOMIC DNA]</scope>
    <source>
        <strain evidence="3">JXDWG</strain>
        <tissue evidence="3">Leaf</tissue>
    </source>
</reference>
<evidence type="ECO:0000313" key="3">
    <source>
        <dbReference type="EMBL" id="KAK9083771.1"/>
    </source>
</evidence>